<gene>
    <name evidence="1" type="ORF">BG60_05785</name>
</gene>
<dbReference type="AlphaFoldDB" id="A0A656QKD1"/>
<name>A0A656QKD1_9BURK</name>
<dbReference type="RefSeq" id="WP_008347424.1">
    <property type="nucleotide sequence ID" value="NZ_CADFFU010000010.1"/>
</dbReference>
<dbReference type="EMBL" id="JFHD01000012">
    <property type="protein sequence ID" value="KDR29746.1"/>
    <property type="molecule type" value="Genomic_DNA"/>
</dbReference>
<dbReference type="OrthoDB" id="5445630at2"/>
<dbReference type="Gene3D" id="2.180.10.10">
    <property type="entry name" value="RHS repeat-associated core"/>
    <property type="match status" value="1"/>
</dbReference>
<keyword evidence="2" id="KW-1185">Reference proteome</keyword>
<organism evidence="1 2">
    <name type="scientific">Caballeronia zhejiangensis</name>
    <dbReference type="NCBI Taxonomy" id="871203"/>
    <lineage>
        <taxon>Bacteria</taxon>
        <taxon>Pseudomonadati</taxon>
        <taxon>Pseudomonadota</taxon>
        <taxon>Betaproteobacteria</taxon>
        <taxon>Burkholderiales</taxon>
        <taxon>Burkholderiaceae</taxon>
        <taxon>Caballeronia</taxon>
    </lineage>
</organism>
<evidence type="ECO:0000313" key="1">
    <source>
        <dbReference type="EMBL" id="KDR29746.1"/>
    </source>
</evidence>
<evidence type="ECO:0000313" key="2">
    <source>
        <dbReference type="Proteomes" id="UP000027451"/>
    </source>
</evidence>
<protein>
    <submittedName>
        <fullName evidence="1">Uncharacterized protein</fullName>
    </submittedName>
</protein>
<comment type="caution">
    <text evidence="1">The sequence shown here is derived from an EMBL/GenBank/DDBJ whole genome shotgun (WGS) entry which is preliminary data.</text>
</comment>
<sequence length="85" mass="9683">MHELVELDGLLDKGLRPAREEFVSRRSQTGLHYNRHPYDDPATGRFISKDLIGLTGGLNAVAADRDIQVKVDESNRRNRRIIEGR</sequence>
<accession>A0A656QKD1</accession>
<reference evidence="1 2" key="1">
    <citation type="submission" date="2014-03" db="EMBL/GenBank/DDBJ databases">
        <title>Draft Genome Sequences of Four Burkholderia Strains.</title>
        <authorList>
            <person name="Liu X.Y."/>
            <person name="Li C.X."/>
            <person name="Xu J.H."/>
        </authorList>
    </citation>
    <scope>NUCLEOTIDE SEQUENCE [LARGE SCALE GENOMIC DNA]</scope>
    <source>
        <strain evidence="1 2">OP-1</strain>
    </source>
</reference>
<dbReference type="Proteomes" id="UP000027451">
    <property type="component" value="Unassembled WGS sequence"/>
</dbReference>
<proteinExistence type="predicted"/>